<reference evidence="2" key="1">
    <citation type="submission" date="2023-03" db="EMBL/GenBank/DDBJ databases">
        <title>Emydomyces testavorans Genome Sequence.</title>
        <authorList>
            <person name="Hoyer L."/>
        </authorList>
    </citation>
    <scope>NUCLEOTIDE SEQUENCE</scope>
    <source>
        <strain evidence="2">16-2883</strain>
    </source>
</reference>
<name>A0AAF0DH00_9EURO</name>
<organism evidence="2 3">
    <name type="scientific">Emydomyces testavorans</name>
    <dbReference type="NCBI Taxonomy" id="2070801"/>
    <lineage>
        <taxon>Eukaryota</taxon>
        <taxon>Fungi</taxon>
        <taxon>Dikarya</taxon>
        <taxon>Ascomycota</taxon>
        <taxon>Pezizomycotina</taxon>
        <taxon>Eurotiomycetes</taxon>
        <taxon>Eurotiomycetidae</taxon>
        <taxon>Onygenales</taxon>
        <taxon>Nannizziopsiaceae</taxon>
        <taxon>Emydomyces</taxon>
    </lineage>
</organism>
<protein>
    <submittedName>
        <fullName evidence="2">Uncharacterized protein</fullName>
    </submittedName>
</protein>
<dbReference type="Proteomes" id="UP001219355">
    <property type="component" value="Chromosome 2"/>
</dbReference>
<gene>
    <name evidence="2" type="ORF">PRK78_003962</name>
</gene>
<evidence type="ECO:0000313" key="3">
    <source>
        <dbReference type="Proteomes" id="UP001219355"/>
    </source>
</evidence>
<accession>A0AAF0DH00</accession>
<evidence type="ECO:0000313" key="2">
    <source>
        <dbReference type="EMBL" id="WEW58494.1"/>
    </source>
</evidence>
<feature type="compositionally biased region" description="Polar residues" evidence="1">
    <location>
        <begin position="1"/>
        <end position="25"/>
    </location>
</feature>
<evidence type="ECO:0000256" key="1">
    <source>
        <dbReference type="SAM" id="MobiDB-lite"/>
    </source>
</evidence>
<sequence length="81" mass="9241">MPNQTSSSQGNRAQKNLPISNTTDPMPTKYRIVQAGWGSRTNFQASYGLGMDPDGLEEGEAILNVLLRREMEEWEERKERK</sequence>
<proteinExistence type="predicted"/>
<keyword evidence="3" id="KW-1185">Reference proteome</keyword>
<feature type="region of interest" description="Disordered" evidence="1">
    <location>
        <begin position="1"/>
        <end position="27"/>
    </location>
</feature>
<dbReference type="AlphaFoldDB" id="A0AAF0DH00"/>
<dbReference type="EMBL" id="CP120628">
    <property type="protein sequence ID" value="WEW58494.1"/>
    <property type="molecule type" value="Genomic_DNA"/>
</dbReference>